<gene>
    <name evidence="13 15" type="primary">leuC</name>
    <name evidence="15" type="ORF">CDQ91_11220</name>
</gene>
<dbReference type="InterPro" id="IPR001030">
    <property type="entry name" value="Acoase/IPM_deHydtase_lsu_aba"/>
</dbReference>
<dbReference type="EC" id="4.2.1.33" evidence="13"/>
<dbReference type="Proteomes" id="UP000197097">
    <property type="component" value="Unassembled WGS sequence"/>
</dbReference>
<evidence type="ECO:0000256" key="3">
    <source>
        <dbReference type="ARBA" id="ARBA00004729"/>
    </source>
</evidence>
<sequence>MNRPRTLYEKIWDAHVVEQRPDGTALIFIDRHLVHEVTSPQAFAGLRASGRTVRRPDLTLAVPDHNLPTTARKDAAGNRLPITDTESAAQLAALEKNAPEYGIRYIDAFAPEQGIVHVVGPEQGFSLPGTTIVCGDSHTACHGGIGALAFGIGTSEVEHVLATQTLLLQPAKTMEVRVEGEVGPGVSAKDIILHITGTIGAAGGTGHVIEYTGSAIRALSVEGRLTVSNMAIEGGARAGLIAPDETTFAYLKGRPYAPKGKDWDAAVAYWKSLATDPGATYDKSVVIDAADIAPSVTWGTSPEDVVPITGVVPDPASFADPSKQAAAAKSLAYMGLTPGTPMNEIPVENIFIGSCTNSRIEDLRAAAAVLKGRHKADNVKWAIVVPGSGLVKAQAEAEGLDRIFTEAGLEWREPGCSACLAMNPDKVPAGERCASTSNRNFVGRQGPGARTHLVSPAMAAAAAVTGKLTDVRELMA</sequence>
<dbReference type="GO" id="GO:0046872">
    <property type="term" value="F:metal ion binding"/>
    <property type="evidence" value="ECO:0007669"/>
    <property type="project" value="UniProtKB-KW"/>
</dbReference>
<evidence type="ECO:0000256" key="6">
    <source>
        <dbReference type="ARBA" id="ARBA00022485"/>
    </source>
</evidence>
<dbReference type="InterPro" id="IPR004430">
    <property type="entry name" value="3-IsopropMal_deHydase_lsu"/>
</dbReference>
<evidence type="ECO:0000259" key="14">
    <source>
        <dbReference type="Pfam" id="PF00330"/>
    </source>
</evidence>
<dbReference type="InterPro" id="IPR050067">
    <property type="entry name" value="IPM_dehydratase_rel_enz"/>
</dbReference>
<keyword evidence="9 13" id="KW-0408">Iron</keyword>
<comment type="cofactor">
    <cofactor evidence="13">
        <name>[4Fe-4S] cluster</name>
        <dbReference type="ChEBI" id="CHEBI:49883"/>
    </cofactor>
    <text evidence="13">Binds 1 [4Fe-4S] cluster per subunit.</text>
</comment>
<evidence type="ECO:0000256" key="12">
    <source>
        <dbReference type="ARBA" id="ARBA00023304"/>
    </source>
</evidence>
<dbReference type="UniPathway" id="UPA00048">
    <property type="reaction ID" value="UER00071"/>
</dbReference>
<feature type="binding site" evidence="13">
    <location>
        <position position="416"/>
    </location>
    <ligand>
        <name>[4Fe-4S] cluster</name>
        <dbReference type="ChEBI" id="CHEBI:49883"/>
    </ligand>
</feature>
<evidence type="ECO:0000256" key="9">
    <source>
        <dbReference type="ARBA" id="ARBA00023004"/>
    </source>
</evidence>
<evidence type="ECO:0000313" key="15">
    <source>
        <dbReference type="EMBL" id="OWQ96626.1"/>
    </source>
</evidence>
<comment type="caution">
    <text evidence="15">The sequence shown here is derived from an EMBL/GenBank/DDBJ whole genome shotgun (WGS) entry which is preliminary data.</text>
</comment>
<keyword evidence="7 13" id="KW-0028">Amino-acid biosynthesis</keyword>
<dbReference type="InterPro" id="IPR018136">
    <property type="entry name" value="Aconitase_4Fe-4S_BS"/>
</dbReference>
<dbReference type="FunFam" id="3.30.499.10:FF:000007">
    <property type="entry name" value="3-isopropylmalate dehydratase large subunit"/>
    <property type="match status" value="1"/>
</dbReference>
<dbReference type="PROSITE" id="PS01244">
    <property type="entry name" value="ACONITASE_2"/>
    <property type="match status" value="1"/>
</dbReference>
<dbReference type="GO" id="GO:0009098">
    <property type="term" value="P:L-leucine biosynthetic process"/>
    <property type="evidence" value="ECO:0007669"/>
    <property type="project" value="UniProtKB-UniRule"/>
</dbReference>
<comment type="function">
    <text evidence="2 13">Catalyzes the isomerization between 2-isopropylmalate and 3-isopropylmalate, via the formation of 2-isopropylmaleate.</text>
</comment>
<protein>
    <recommendedName>
        <fullName evidence="13">3-isopropylmalate dehydratase large subunit</fullName>
        <ecNumber evidence="13">4.2.1.33</ecNumber>
    </recommendedName>
    <alternativeName>
        <fullName evidence="13">Alpha-IPM isomerase</fullName>
        <shortName evidence="13">IPMI</shortName>
    </alternativeName>
    <alternativeName>
        <fullName evidence="13">Isopropylmalate isomerase</fullName>
    </alternativeName>
</protein>
<dbReference type="InterPro" id="IPR015931">
    <property type="entry name" value="Acnase/IPM_dHydase_lsu_aba_1/3"/>
</dbReference>
<evidence type="ECO:0000256" key="7">
    <source>
        <dbReference type="ARBA" id="ARBA00022605"/>
    </source>
</evidence>
<name>A0A246JUQ5_9SPHN</name>
<keyword evidence="5 13" id="KW-0432">Leucine biosynthesis</keyword>
<comment type="catalytic activity">
    <reaction evidence="1 13">
        <text>(2R,3S)-3-isopropylmalate = (2S)-2-isopropylmalate</text>
        <dbReference type="Rhea" id="RHEA:32287"/>
        <dbReference type="ChEBI" id="CHEBI:1178"/>
        <dbReference type="ChEBI" id="CHEBI:35121"/>
        <dbReference type="EC" id="4.2.1.33"/>
    </reaction>
</comment>
<keyword evidence="16" id="KW-1185">Reference proteome</keyword>
<dbReference type="NCBIfam" id="NF004016">
    <property type="entry name" value="PRK05478.1"/>
    <property type="match status" value="1"/>
</dbReference>
<dbReference type="InterPro" id="IPR033941">
    <property type="entry name" value="IPMI_cat"/>
</dbReference>
<evidence type="ECO:0000256" key="10">
    <source>
        <dbReference type="ARBA" id="ARBA00023014"/>
    </source>
</evidence>
<dbReference type="PANTHER" id="PTHR43822">
    <property type="entry name" value="HOMOACONITASE, MITOCHONDRIAL-RELATED"/>
    <property type="match status" value="1"/>
</dbReference>
<evidence type="ECO:0000256" key="8">
    <source>
        <dbReference type="ARBA" id="ARBA00022723"/>
    </source>
</evidence>
<accession>A0A246JUQ5</accession>
<comment type="similarity">
    <text evidence="13">Belongs to the aconitase/IPM isomerase family. LeuC type 1 subfamily.</text>
</comment>
<dbReference type="Pfam" id="PF00330">
    <property type="entry name" value="Aconitase"/>
    <property type="match status" value="1"/>
</dbReference>
<feature type="domain" description="Aconitase/3-isopropylmalate dehydratase large subunit alpha/beta/alpha" evidence="14">
    <location>
        <begin position="9"/>
        <end position="466"/>
    </location>
</feature>
<dbReference type="OrthoDB" id="9802769at2"/>
<comment type="pathway">
    <text evidence="3 13">Amino-acid biosynthesis; L-leucine biosynthesis; L-leucine from 3-methyl-2-oxobutanoate: step 2/4.</text>
</comment>
<dbReference type="GO" id="GO:0003861">
    <property type="term" value="F:3-isopropylmalate dehydratase activity"/>
    <property type="evidence" value="ECO:0007669"/>
    <property type="project" value="UniProtKB-UniRule"/>
</dbReference>
<organism evidence="15 16">
    <name type="scientific">Sphingopyxis witflariensis</name>
    <dbReference type="NCBI Taxonomy" id="173675"/>
    <lineage>
        <taxon>Bacteria</taxon>
        <taxon>Pseudomonadati</taxon>
        <taxon>Pseudomonadota</taxon>
        <taxon>Alphaproteobacteria</taxon>
        <taxon>Sphingomonadales</taxon>
        <taxon>Sphingomonadaceae</taxon>
        <taxon>Sphingopyxis</taxon>
    </lineage>
</organism>
<dbReference type="HAMAP" id="MF_01026">
    <property type="entry name" value="LeuC_type1"/>
    <property type="match status" value="1"/>
</dbReference>
<dbReference type="NCBIfam" id="NF009116">
    <property type="entry name" value="PRK12466.1"/>
    <property type="match status" value="1"/>
</dbReference>
<dbReference type="Gene3D" id="3.30.499.10">
    <property type="entry name" value="Aconitase, domain 3"/>
    <property type="match status" value="2"/>
</dbReference>
<keyword evidence="11 13" id="KW-0456">Lyase</keyword>
<dbReference type="CDD" id="cd01583">
    <property type="entry name" value="IPMI"/>
    <property type="match status" value="1"/>
</dbReference>
<dbReference type="PROSITE" id="PS00450">
    <property type="entry name" value="ACONITASE_1"/>
    <property type="match status" value="1"/>
</dbReference>
<dbReference type="RefSeq" id="WP_088472826.1">
    <property type="nucleotide sequence ID" value="NZ_NISJ01000005.1"/>
</dbReference>
<evidence type="ECO:0000256" key="11">
    <source>
        <dbReference type="ARBA" id="ARBA00023239"/>
    </source>
</evidence>
<proteinExistence type="inferred from homology"/>
<reference evidence="15 16" key="1">
    <citation type="journal article" date="2002" name="Int. J. Syst. Evol. Microbiol.">
        <title>Sphingopyxis witflariensis sp. nov., isolated from activated sludge.</title>
        <authorList>
            <person name="Kampfer P."/>
            <person name="Witzenberger R."/>
            <person name="Denner E.B."/>
            <person name="Busse H.J."/>
            <person name="Neef A."/>
        </authorList>
    </citation>
    <scope>NUCLEOTIDE SEQUENCE [LARGE SCALE GENOMIC DNA]</scope>
    <source>
        <strain evidence="15 16">DSM 14551</strain>
    </source>
</reference>
<keyword evidence="10 13" id="KW-0411">Iron-sulfur</keyword>
<dbReference type="GO" id="GO:0051539">
    <property type="term" value="F:4 iron, 4 sulfur cluster binding"/>
    <property type="evidence" value="ECO:0007669"/>
    <property type="project" value="UniProtKB-KW"/>
</dbReference>
<keyword evidence="6 13" id="KW-0004">4Fe-4S</keyword>
<evidence type="ECO:0000256" key="4">
    <source>
        <dbReference type="ARBA" id="ARBA00011271"/>
    </source>
</evidence>
<feature type="binding site" evidence="13">
    <location>
        <position position="355"/>
    </location>
    <ligand>
        <name>[4Fe-4S] cluster</name>
        <dbReference type="ChEBI" id="CHEBI:49883"/>
    </ligand>
</feature>
<keyword evidence="8 13" id="KW-0479">Metal-binding</keyword>
<evidence type="ECO:0000256" key="1">
    <source>
        <dbReference type="ARBA" id="ARBA00000491"/>
    </source>
</evidence>
<dbReference type="AlphaFoldDB" id="A0A246JUQ5"/>
<feature type="binding site" evidence="13">
    <location>
        <position position="419"/>
    </location>
    <ligand>
        <name>[4Fe-4S] cluster</name>
        <dbReference type="ChEBI" id="CHEBI:49883"/>
    </ligand>
</feature>
<dbReference type="PANTHER" id="PTHR43822:SF9">
    <property type="entry name" value="3-ISOPROPYLMALATE DEHYDRATASE"/>
    <property type="match status" value="1"/>
</dbReference>
<dbReference type="PRINTS" id="PR00415">
    <property type="entry name" value="ACONITASE"/>
</dbReference>
<dbReference type="SUPFAM" id="SSF53732">
    <property type="entry name" value="Aconitase iron-sulfur domain"/>
    <property type="match status" value="1"/>
</dbReference>
<evidence type="ECO:0000256" key="5">
    <source>
        <dbReference type="ARBA" id="ARBA00022430"/>
    </source>
</evidence>
<comment type="subunit">
    <text evidence="4 13">Heterodimer of LeuC and LeuD.</text>
</comment>
<evidence type="ECO:0000256" key="2">
    <source>
        <dbReference type="ARBA" id="ARBA00002695"/>
    </source>
</evidence>
<keyword evidence="12 13" id="KW-0100">Branched-chain amino acid biosynthesis</keyword>
<dbReference type="EMBL" id="NISJ01000005">
    <property type="protein sequence ID" value="OWQ96626.1"/>
    <property type="molecule type" value="Genomic_DNA"/>
</dbReference>
<dbReference type="InterPro" id="IPR036008">
    <property type="entry name" value="Aconitase_4Fe-4S_dom"/>
</dbReference>
<evidence type="ECO:0000256" key="13">
    <source>
        <dbReference type="HAMAP-Rule" id="MF_01026"/>
    </source>
</evidence>
<evidence type="ECO:0000313" key="16">
    <source>
        <dbReference type="Proteomes" id="UP000197097"/>
    </source>
</evidence>
<dbReference type="NCBIfam" id="TIGR00170">
    <property type="entry name" value="leuC"/>
    <property type="match status" value="1"/>
</dbReference>